<gene>
    <name evidence="7" type="ORF">HLH28_15865</name>
</gene>
<keyword evidence="4 5" id="KW-0326">Glycosidase</keyword>
<evidence type="ECO:0000256" key="5">
    <source>
        <dbReference type="RuleBase" id="RU361161"/>
    </source>
</evidence>
<feature type="domain" description="Fibronectin type III-like" evidence="6">
    <location>
        <begin position="623"/>
        <end position="697"/>
    </location>
</feature>
<evidence type="ECO:0000256" key="1">
    <source>
        <dbReference type="ARBA" id="ARBA00005336"/>
    </source>
</evidence>
<dbReference type="Gene3D" id="2.60.40.10">
    <property type="entry name" value="Immunoglobulins"/>
    <property type="match status" value="1"/>
</dbReference>
<dbReference type="Pfam" id="PF00933">
    <property type="entry name" value="Glyco_hydro_3"/>
    <property type="match status" value="1"/>
</dbReference>
<dbReference type="Gene3D" id="3.40.50.1700">
    <property type="entry name" value="Glycoside hydrolase family 3 C-terminal domain"/>
    <property type="match status" value="1"/>
</dbReference>
<evidence type="ECO:0000313" key="8">
    <source>
        <dbReference type="Proteomes" id="UP000578030"/>
    </source>
</evidence>
<dbReference type="Proteomes" id="UP000578030">
    <property type="component" value="Unassembled WGS sequence"/>
</dbReference>
<organism evidence="7 8">
    <name type="scientific">Gluconacetobacter tumulisoli</name>
    <dbReference type="NCBI Taxonomy" id="1286189"/>
    <lineage>
        <taxon>Bacteria</taxon>
        <taxon>Pseudomonadati</taxon>
        <taxon>Pseudomonadota</taxon>
        <taxon>Alphaproteobacteria</taxon>
        <taxon>Acetobacterales</taxon>
        <taxon>Acetobacteraceae</taxon>
        <taxon>Gluconacetobacter</taxon>
    </lineage>
</organism>
<reference evidence="7 8" key="1">
    <citation type="submission" date="2020-04" db="EMBL/GenBank/DDBJ databases">
        <title>Description of novel Gluconacetobacter.</title>
        <authorList>
            <person name="Sombolestani A."/>
        </authorList>
    </citation>
    <scope>NUCLEOTIDE SEQUENCE [LARGE SCALE GENOMIC DNA]</scope>
    <source>
        <strain evidence="7 8">LMG 27802</strain>
    </source>
</reference>
<dbReference type="InterPro" id="IPR050288">
    <property type="entry name" value="Cellulose_deg_GH3"/>
</dbReference>
<proteinExistence type="inferred from homology"/>
<dbReference type="Gene3D" id="3.20.20.300">
    <property type="entry name" value="Glycoside hydrolase, family 3, N-terminal domain"/>
    <property type="match status" value="1"/>
</dbReference>
<dbReference type="GO" id="GO:0004553">
    <property type="term" value="F:hydrolase activity, hydrolyzing O-glycosyl compounds"/>
    <property type="evidence" value="ECO:0007669"/>
    <property type="project" value="InterPro"/>
</dbReference>
<dbReference type="SUPFAM" id="SSF52279">
    <property type="entry name" value="Beta-D-glucan exohydrolase, C-terminal domain"/>
    <property type="match status" value="1"/>
</dbReference>
<keyword evidence="2 5" id="KW-0378">Hydrolase</keyword>
<dbReference type="InterPro" id="IPR036881">
    <property type="entry name" value="Glyco_hydro_3_C_sf"/>
</dbReference>
<evidence type="ECO:0000256" key="3">
    <source>
        <dbReference type="ARBA" id="ARBA00023277"/>
    </source>
</evidence>
<dbReference type="PRINTS" id="PR00133">
    <property type="entry name" value="GLHYDRLASE3"/>
</dbReference>
<dbReference type="SMART" id="SM01217">
    <property type="entry name" value="Fn3_like"/>
    <property type="match status" value="1"/>
</dbReference>
<dbReference type="InterPro" id="IPR017853">
    <property type="entry name" value="GH"/>
</dbReference>
<dbReference type="PANTHER" id="PTHR42715:SF10">
    <property type="entry name" value="BETA-GLUCOSIDASE"/>
    <property type="match status" value="1"/>
</dbReference>
<accession>A0A7W4K9W1</accession>
<dbReference type="SUPFAM" id="SSF51445">
    <property type="entry name" value="(Trans)glycosidases"/>
    <property type="match status" value="1"/>
</dbReference>
<dbReference type="PANTHER" id="PTHR42715">
    <property type="entry name" value="BETA-GLUCOSIDASE"/>
    <property type="match status" value="1"/>
</dbReference>
<dbReference type="InterPro" id="IPR026891">
    <property type="entry name" value="Fn3-like"/>
</dbReference>
<comment type="similarity">
    <text evidence="1 5">Belongs to the glycosyl hydrolase 3 family.</text>
</comment>
<dbReference type="InterPro" id="IPR002772">
    <property type="entry name" value="Glyco_hydro_3_C"/>
</dbReference>
<dbReference type="EMBL" id="JABEQM010000017">
    <property type="protein sequence ID" value="MBB2203028.1"/>
    <property type="molecule type" value="Genomic_DNA"/>
</dbReference>
<name>A0A7W4K9W1_9PROT</name>
<evidence type="ECO:0000256" key="4">
    <source>
        <dbReference type="ARBA" id="ARBA00023295"/>
    </source>
</evidence>
<keyword evidence="8" id="KW-1185">Reference proteome</keyword>
<dbReference type="Pfam" id="PF14310">
    <property type="entry name" value="Fn3-like"/>
    <property type="match status" value="1"/>
</dbReference>
<dbReference type="AlphaFoldDB" id="A0A7W4K9W1"/>
<comment type="caution">
    <text evidence="7">The sequence shown here is derived from an EMBL/GenBank/DDBJ whole genome shotgun (WGS) entry which is preliminary data.</text>
</comment>
<sequence>MTVEDIADIADDRAALVELAARLTREEKIDLVSGRGLFSTAPIPRLGIPAIVMVDGPNGLRYVPDQITREDADLGAFLAAVRTGGEDEEAGASLLLGDSLPATCFPAASALANSWDVGLSFRMGAALATEARALGVSILLGPGINLRRCPLAGRGFEYYSEDPVLSGDMAAGMINGLQRNGVGASLKHLACNNAEAERTSMDSVVEPRALHELYLLGFERAIAASAPWTVMTSYNRLNGTHTSADPWLLRQVLRDRWGYGGTVVSDWHGIQDRPAALVAGNDLDMPHSAARKRRLRAALAGGQVPPQALDEACVNMLALVSRARAAARTHVPTPDFAAHHRLARHLAARSCVLLANRRGALPLAPVDGETLLVVGTGARSPQIQGAGSAVVRPRACDVPLDALRALAPPGVRLLHCPGWADDGTPDTARHAEALAAARGARSVVVFASTPPSVSGENADRRSLDLLAAHDALISELARTHDRVIVVLTHPDAVLLPWADDVAAILSAGYAGQGFGGAIADLLFGHANPSGKLSVTWPARIEDCPALPGFPGENGKHLYREGIFVGYRHYDRKRIAPLFPFGFGLSYTRFRYSDLVLDSAALAPGQDLAVHCTVTNTGTRAGHEICQLYLGRDASQRGTGPDHPDRALKSFSVVELAPGESRQVTFTLGPRDFAWFDVASNGWRVPDGMVTIEVGASSRDIRLSAPLRVTGDGTAARRLTLHTPPGIVLATDHARRLLVPWLAGQMTADDTAADALLERCGASFLGLYDTLSWSLGREPDEDGLIALLDRINHANGIVTDEGTA</sequence>
<dbReference type="InterPro" id="IPR001764">
    <property type="entry name" value="Glyco_hydro_3_N"/>
</dbReference>
<evidence type="ECO:0000259" key="6">
    <source>
        <dbReference type="SMART" id="SM01217"/>
    </source>
</evidence>
<dbReference type="PROSITE" id="PS00775">
    <property type="entry name" value="GLYCOSYL_HYDROL_F3"/>
    <property type="match status" value="1"/>
</dbReference>
<protein>
    <submittedName>
        <fullName evidence="7">Glycosyl hydrolase</fullName>
    </submittedName>
</protein>
<dbReference type="Pfam" id="PF01915">
    <property type="entry name" value="Glyco_hydro_3_C"/>
    <property type="match status" value="1"/>
</dbReference>
<keyword evidence="3" id="KW-0119">Carbohydrate metabolism</keyword>
<dbReference type="InterPro" id="IPR013783">
    <property type="entry name" value="Ig-like_fold"/>
</dbReference>
<dbReference type="InterPro" id="IPR019800">
    <property type="entry name" value="Glyco_hydro_3_AS"/>
</dbReference>
<dbReference type="InterPro" id="IPR036962">
    <property type="entry name" value="Glyco_hydro_3_N_sf"/>
</dbReference>
<evidence type="ECO:0000256" key="2">
    <source>
        <dbReference type="ARBA" id="ARBA00022801"/>
    </source>
</evidence>
<dbReference type="RefSeq" id="WP_182960968.1">
    <property type="nucleotide sequence ID" value="NZ_JABEQM010000017.1"/>
</dbReference>
<evidence type="ECO:0000313" key="7">
    <source>
        <dbReference type="EMBL" id="MBB2203028.1"/>
    </source>
</evidence>
<dbReference type="GO" id="GO:0005975">
    <property type="term" value="P:carbohydrate metabolic process"/>
    <property type="evidence" value="ECO:0007669"/>
    <property type="project" value="InterPro"/>
</dbReference>